<dbReference type="InterPro" id="IPR052837">
    <property type="entry name" value="Mitoribosomal_bS21"/>
</dbReference>
<dbReference type="Pfam" id="PF01165">
    <property type="entry name" value="Ribosomal_S21"/>
    <property type="match status" value="1"/>
</dbReference>
<keyword evidence="3" id="KW-0687">Ribonucleoprotein</keyword>
<comment type="similarity">
    <text evidence="1">Belongs to the bacterial ribosomal protein bS21 family.</text>
</comment>
<evidence type="ECO:0000313" key="6">
    <source>
        <dbReference type="Proteomes" id="UP000007129"/>
    </source>
</evidence>
<gene>
    <name evidence="5" type="ORF">MPH_05575</name>
</gene>
<feature type="compositionally biased region" description="Polar residues" evidence="4">
    <location>
        <begin position="69"/>
        <end position="99"/>
    </location>
</feature>
<dbReference type="STRING" id="1126212.K2RWV1"/>
<dbReference type="HOGENOM" id="CLU_1107308_0_0_1"/>
<dbReference type="VEuPathDB" id="FungiDB:MPH_05575"/>
<evidence type="ECO:0000256" key="4">
    <source>
        <dbReference type="SAM" id="MobiDB-lite"/>
    </source>
</evidence>
<name>K2RWV1_MACPH</name>
<dbReference type="PANTHER" id="PTHR41237">
    <property type="entry name" value="37S RIBOSOMAL PROTEIN MRP21, MITOCHONDRIAL"/>
    <property type="match status" value="1"/>
</dbReference>
<feature type="region of interest" description="Disordered" evidence="4">
    <location>
        <begin position="1"/>
        <end position="135"/>
    </location>
</feature>
<dbReference type="eggNOG" id="ENOG502SYGP">
    <property type="taxonomic scope" value="Eukaryota"/>
</dbReference>
<dbReference type="OrthoDB" id="2501249at2759"/>
<comment type="caution">
    <text evidence="5">The sequence shown here is derived from an EMBL/GenBank/DDBJ whole genome shotgun (WGS) entry which is preliminary data.</text>
</comment>
<reference evidence="5 6" key="1">
    <citation type="journal article" date="2012" name="BMC Genomics">
        <title>Tools to kill: Genome of one of the most destructive plant pathogenic fungi Macrophomina phaseolina.</title>
        <authorList>
            <person name="Islam M.S."/>
            <person name="Haque M.S."/>
            <person name="Islam M.M."/>
            <person name="Emdad E.M."/>
            <person name="Halim A."/>
            <person name="Hossen Q.M.M."/>
            <person name="Hossain M.Z."/>
            <person name="Ahmed B."/>
            <person name="Rahim S."/>
            <person name="Rahman M.S."/>
            <person name="Alam M.M."/>
            <person name="Hou S."/>
            <person name="Wan X."/>
            <person name="Saito J.A."/>
            <person name="Alam M."/>
        </authorList>
    </citation>
    <scope>NUCLEOTIDE SEQUENCE [LARGE SCALE GENOMIC DNA]</scope>
    <source>
        <strain evidence="5 6">MS6</strain>
    </source>
</reference>
<evidence type="ECO:0000256" key="3">
    <source>
        <dbReference type="ARBA" id="ARBA00023274"/>
    </source>
</evidence>
<dbReference type="EMBL" id="AHHD01000253">
    <property type="protein sequence ID" value="EKG17197.1"/>
    <property type="molecule type" value="Genomic_DNA"/>
</dbReference>
<dbReference type="Proteomes" id="UP000007129">
    <property type="component" value="Unassembled WGS sequence"/>
</dbReference>
<evidence type="ECO:0000256" key="2">
    <source>
        <dbReference type="ARBA" id="ARBA00022980"/>
    </source>
</evidence>
<protein>
    <submittedName>
        <fullName evidence="5">Ribosomal protein S21</fullName>
    </submittedName>
</protein>
<dbReference type="InterPro" id="IPR001911">
    <property type="entry name" value="Ribosomal_bS21"/>
</dbReference>
<dbReference type="AlphaFoldDB" id="K2RWV1"/>
<proteinExistence type="inferred from homology"/>
<keyword evidence="2 5" id="KW-0689">Ribosomal protein</keyword>
<sequence>MHILAATTPSRAYSLSAVRQQQQPAQSPPTESRSNEDSSKQSSQEGAARSIADDIGSLLNSSLDPSLNAATGRTSRFSSPNAQSANRNTTSYGFPTGSSADEAAARFNKSTRSVSGSMENMLSGNTSASSSRYDPSTGGISGISFDFWKLSNSASQKSLVEPPDPSTLPRLGPMVGRSVPIRDNMDLAKGLRQLDIICARNRVRQDFNKQRFHERPGLKRKRLASERWRRRFMEGFKATVSRVQYLKRQGW</sequence>
<dbReference type="GO" id="GO:0070124">
    <property type="term" value="P:mitochondrial translational initiation"/>
    <property type="evidence" value="ECO:0007669"/>
    <property type="project" value="TreeGrafter"/>
</dbReference>
<accession>K2RWV1</accession>
<dbReference type="PANTHER" id="PTHR41237:SF1">
    <property type="entry name" value="SMALL RIBOSOMAL SUBUNIT PROTEIN BS21M"/>
    <property type="match status" value="1"/>
</dbReference>
<dbReference type="GO" id="GO:0005763">
    <property type="term" value="C:mitochondrial small ribosomal subunit"/>
    <property type="evidence" value="ECO:0007669"/>
    <property type="project" value="TreeGrafter"/>
</dbReference>
<organism evidence="5 6">
    <name type="scientific">Macrophomina phaseolina (strain MS6)</name>
    <name type="common">Charcoal rot fungus</name>
    <dbReference type="NCBI Taxonomy" id="1126212"/>
    <lineage>
        <taxon>Eukaryota</taxon>
        <taxon>Fungi</taxon>
        <taxon>Dikarya</taxon>
        <taxon>Ascomycota</taxon>
        <taxon>Pezizomycotina</taxon>
        <taxon>Dothideomycetes</taxon>
        <taxon>Dothideomycetes incertae sedis</taxon>
        <taxon>Botryosphaeriales</taxon>
        <taxon>Botryosphaeriaceae</taxon>
        <taxon>Macrophomina</taxon>
    </lineage>
</organism>
<dbReference type="InParanoid" id="K2RWV1"/>
<dbReference type="GO" id="GO:0003735">
    <property type="term" value="F:structural constituent of ribosome"/>
    <property type="evidence" value="ECO:0007669"/>
    <property type="project" value="InterPro"/>
</dbReference>
<evidence type="ECO:0000313" key="5">
    <source>
        <dbReference type="EMBL" id="EKG17197.1"/>
    </source>
</evidence>
<feature type="compositionally biased region" description="Polar residues" evidence="4">
    <location>
        <begin position="108"/>
        <end position="134"/>
    </location>
</feature>
<evidence type="ECO:0000256" key="1">
    <source>
        <dbReference type="ARBA" id="ARBA00006640"/>
    </source>
</evidence>
<feature type="compositionally biased region" description="Low complexity" evidence="4">
    <location>
        <begin position="57"/>
        <end position="68"/>
    </location>
</feature>
<feature type="compositionally biased region" description="Polar residues" evidence="4">
    <location>
        <begin position="7"/>
        <end position="32"/>
    </location>
</feature>